<dbReference type="SUPFAM" id="SSF50249">
    <property type="entry name" value="Nucleic acid-binding proteins"/>
    <property type="match status" value="1"/>
</dbReference>
<gene>
    <name evidence="8 12" type="primary">lysS</name>
    <name evidence="12" type="ORF">NCTC12219_00745</name>
</gene>
<accession>A0A377JSQ4</accession>
<evidence type="ECO:0000256" key="1">
    <source>
        <dbReference type="ARBA" id="ARBA00008226"/>
    </source>
</evidence>
<dbReference type="InterPro" id="IPR004365">
    <property type="entry name" value="NA-bd_OB_tRNA"/>
</dbReference>
<feature type="region of interest" description="Disordered" evidence="10">
    <location>
        <begin position="508"/>
        <end position="531"/>
    </location>
</feature>
<dbReference type="Gene3D" id="2.40.50.140">
    <property type="entry name" value="Nucleic acid-binding proteins"/>
    <property type="match status" value="1"/>
</dbReference>
<dbReference type="PANTHER" id="PTHR42918:SF15">
    <property type="entry name" value="LYSINE--TRNA LIGASE, CHLOROPLASTIC_MITOCHONDRIAL"/>
    <property type="match status" value="1"/>
</dbReference>
<dbReference type="GO" id="GO:0005524">
    <property type="term" value="F:ATP binding"/>
    <property type="evidence" value="ECO:0007669"/>
    <property type="project" value="UniProtKB-UniRule"/>
</dbReference>
<evidence type="ECO:0000256" key="7">
    <source>
        <dbReference type="ARBA" id="ARBA00048573"/>
    </source>
</evidence>
<dbReference type="InterPro" id="IPR004364">
    <property type="entry name" value="Aa-tRNA-synt_II"/>
</dbReference>
<dbReference type="NCBIfam" id="TIGR00499">
    <property type="entry name" value="lysS_bact"/>
    <property type="match status" value="1"/>
</dbReference>
<keyword evidence="8 9" id="KW-0460">Magnesium</keyword>
<evidence type="ECO:0000256" key="10">
    <source>
        <dbReference type="SAM" id="MobiDB-lite"/>
    </source>
</evidence>
<keyword evidence="8" id="KW-0648">Protein biosynthesis</keyword>
<evidence type="ECO:0000313" key="13">
    <source>
        <dbReference type="Proteomes" id="UP000255103"/>
    </source>
</evidence>
<dbReference type="GO" id="GO:0000287">
    <property type="term" value="F:magnesium ion binding"/>
    <property type="evidence" value="ECO:0007669"/>
    <property type="project" value="UniProtKB-UniRule"/>
</dbReference>
<dbReference type="SUPFAM" id="SSF55681">
    <property type="entry name" value="Class II aaRS and biotin synthetases"/>
    <property type="match status" value="1"/>
</dbReference>
<dbReference type="GO" id="GO:0000049">
    <property type="term" value="F:tRNA binding"/>
    <property type="evidence" value="ECO:0007669"/>
    <property type="project" value="TreeGrafter"/>
</dbReference>
<comment type="similarity">
    <text evidence="1 8">Belongs to the class-II aminoacyl-tRNA synthetase family.</text>
</comment>
<comment type="subunit">
    <text evidence="8">Homodimer.</text>
</comment>
<dbReference type="PRINTS" id="PR00982">
    <property type="entry name" value="TRNASYNTHLYS"/>
</dbReference>
<dbReference type="PANTHER" id="PTHR42918">
    <property type="entry name" value="LYSYL-TRNA SYNTHETASE"/>
    <property type="match status" value="1"/>
</dbReference>
<proteinExistence type="inferred from homology"/>
<keyword evidence="5 8" id="KW-0067">ATP-binding</keyword>
<evidence type="ECO:0000256" key="3">
    <source>
        <dbReference type="ARBA" id="ARBA00022723"/>
    </source>
</evidence>
<evidence type="ECO:0000256" key="6">
    <source>
        <dbReference type="ARBA" id="ARBA00023146"/>
    </source>
</evidence>
<evidence type="ECO:0000256" key="8">
    <source>
        <dbReference type="HAMAP-Rule" id="MF_00252"/>
    </source>
</evidence>
<keyword evidence="2 8" id="KW-0436">Ligase</keyword>
<dbReference type="GO" id="GO:0005829">
    <property type="term" value="C:cytosol"/>
    <property type="evidence" value="ECO:0007669"/>
    <property type="project" value="TreeGrafter"/>
</dbReference>
<name>A0A377JSQ4_9HELI</name>
<keyword evidence="6 8" id="KW-0030">Aminoacyl-tRNA synthetase</keyword>
<evidence type="ECO:0000259" key="11">
    <source>
        <dbReference type="PROSITE" id="PS50862"/>
    </source>
</evidence>
<evidence type="ECO:0000313" key="12">
    <source>
        <dbReference type="EMBL" id="STP10864.1"/>
    </source>
</evidence>
<dbReference type="Pfam" id="PF01336">
    <property type="entry name" value="tRNA_anti-codon"/>
    <property type="match status" value="1"/>
</dbReference>
<dbReference type="InterPro" id="IPR006195">
    <property type="entry name" value="aa-tRNA-synth_II"/>
</dbReference>
<comment type="cofactor">
    <cofactor evidence="8 9">
        <name>Mg(2+)</name>
        <dbReference type="ChEBI" id="CHEBI:18420"/>
    </cofactor>
    <text evidence="8 9">Binds 3 Mg(2+) ions per subunit.</text>
</comment>
<dbReference type="Gene3D" id="3.30.930.10">
    <property type="entry name" value="Bira Bifunctional Protein, Domain 2"/>
    <property type="match status" value="1"/>
</dbReference>
<dbReference type="RefSeq" id="WP_115721606.1">
    <property type="nucleotide sequence ID" value="NZ_UGHX01000001.1"/>
</dbReference>
<dbReference type="EMBL" id="UGHX01000001">
    <property type="protein sequence ID" value="STP10864.1"/>
    <property type="molecule type" value="Genomic_DNA"/>
</dbReference>
<dbReference type="InterPro" id="IPR012340">
    <property type="entry name" value="NA-bd_OB-fold"/>
</dbReference>
<dbReference type="PROSITE" id="PS50862">
    <property type="entry name" value="AA_TRNA_LIGASE_II"/>
    <property type="match status" value="1"/>
</dbReference>
<sequence>MFSNFYIQQRIKKMQLMRKEGLNPYANDAKRTISNNDFLQKYAFLKSQEQGAESADSNSTESKPMESQPIESIVGRVRFIRLMGKACFVKIQDESGVLQAYISKNDVGEDFAYIKKILEVGDIINISGFAFVTKTGELSIHTLSFKILSKSIVPLPEKFHGLSDIELRYRQRYVDLIVNENVKETFKLRSKIISCVRQFFEKKGFLEVETPMLHPIPGGANARPFITHHNALDVERYLRIAPELYLKRLIVGGFEAIFELNRNFRNEGMDHSHNPEFSMIEFYWAYKTYEDLITLTQELFTYLLEELKLPKILKHNDTEIDFSKWQILSYKEALESIGGLDKHIIENKELLLQALQERHLKVDSSFSYGKLLGEAFDEFVESKLINPTFITQYPIDISPLARRNDENREIADRFELFIGGKEIANGFSELNDPLDQLERFKEQVKAKDAGDEEAQYMDEDYVWALAHGMPPTAGEGIGIDRLVMLLNDAKSIKDVILFPALKPSKTNFDIMPSDDTAQANQGSLNHANKEK</sequence>
<feature type="binding site" evidence="8">
    <location>
        <position position="422"/>
    </location>
    <ligand>
        <name>Mg(2+)</name>
        <dbReference type="ChEBI" id="CHEBI:18420"/>
        <label>1</label>
    </ligand>
</feature>
<dbReference type="Proteomes" id="UP000255103">
    <property type="component" value="Unassembled WGS sequence"/>
</dbReference>
<dbReference type="InterPro" id="IPR002313">
    <property type="entry name" value="Lys-tRNA-ligase_II"/>
</dbReference>
<evidence type="ECO:0000256" key="9">
    <source>
        <dbReference type="RuleBase" id="RU000336"/>
    </source>
</evidence>
<dbReference type="GO" id="GO:0004824">
    <property type="term" value="F:lysine-tRNA ligase activity"/>
    <property type="evidence" value="ECO:0007669"/>
    <property type="project" value="UniProtKB-UniRule"/>
</dbReference>
<dbReference type="HAMAP" id="MF_00252">
    <property type="entry name" value="Lys_tRNA_synth_class2"/>
    <property type="match status" value="1"/>
</dbReference>
<feature type="binding site" evidence="8">
    <location>
        <position position="415"/>
    </location>
    <ligand>
        <name>Mg(2+)</name>
        <dbReference type="ChEBI" id="CHEBI:18420"/>
        <label>1</label>
    </ligand>
</feature>
<dbReference type="CDD" id="cd00775">
    <property type="entry name" value="LysRS_core"/>
    <property type="match status" value="1"/>
</dbReference>
<feature type="binding site" evidence="8">
    <location>
        <position position="422"/>
    </location>
    <ligand>
        <name>Mg(2+)</name>
        <dbReference type="ChEBI" id="CHEBI:18420"/>
        <label>2</label>
    </ligand>
</feature>
<dbReference type="InterPro" id="IPR044136">
    <property type="entry name" value="Lys-tRNA-ligase_II_N"/>
</dbReference>
<feature type="domain" description="Aminoacyl-transfer RNA synthetases class-II family profile" evidence="11">
    <location>
        <begin position="186"/>
        <end position="503"/>
    </location>
</feature>
<evidence type="ECO:0000256" key="5">
    <source>
        <dbReference type="ARBA" id="ARBA00022840"/>
    </source>
</evidence>
<dbReference type="Pfam" id="PF00152">
    <property type="entry name" value="tRNA-synt_2"/>
    <property type="match status" value="1"/>
</dbReference>
<dbReference type="CDD" id="cd04322">
    <property type="entry name" value="LysRS_N"/>
    <property type="match status" value="1"/>
</dbReference>
<evidence type="ECO:0000256" key="2">
    <source>
        <dbReference type="ARBA" id="ARBA00022598"/>
    </source>
</evidence>
<evidence type="ECO:0000256" key="4">
    <source>
        <dbReference type="ARBA" id="ARBA00022741"/>
    </source>
</evidence>
<dbReference type="GO" id="GO:0006430">
    <property type="term" value="P:lysyl-tRNA aminoacylation"/>
    <property type="evidence" value="ECO:0007669"/>
    <property type="project" value="UniProtKB-UniRule"/>
</dbReference>
<dbReference type="AlphaFoldDB" id="A0A377JSQ4"/>
<dbReference type="InterPro" id="IPR045864">
    <property type="entry name" value="aa-tRNA-synth_II/BPL/LPL"/>
</dbReference>
<reference evidence="12 13" key="1">
    <citation type="submission" date="2018-06" db="EMBL/GenBank/DDBJ databases">
        <authorList>
            <consortium name="Pathogen Informatics"/>
            <person name="Doyle S."/>
        </authorList>
    </citation>
    <scope>NUCLEOTIDE SEQUENCE [LARGE SCALE GENOMIC DNA]</scope>
    <source>
        <strain evidence="12 13">NCTC12219</strain>
    </source>
</reference>
<feature type="compositionally biased region" description="Polar residues" evidence="10">
    <location>
        <begin position="515"/>
        <end position="531"/>
    </location>
</feature>
<keyword evidence="4 8" id="KW-0547">Nucleotide-binding</keyword>
<dbReference type="EC" id="6.1.1.6" evidence="8"/>
<protein>
    <recommendedName>
        <fullName evidence="8">Lysine--tRNA ligase</fullName>
        <ecNumber evidence="8">6.1.1.6</ecNumber>
    </recommendedName>
    <alternativeName>
        <fullName evidence="8">Lysyl-tRNA synthetase</fullName>
        <shortName evidence="8">LysRS</shortName>
    </alternativeName>
</protein>
<organism evidence="12 13">
    <name type="scientific">Helicobacter cinaedi</name>
    <dbReference type="NCBI Taxonomy" id="213"/>
    <lineage>
        <taxon>Bacteria</taxon>
        <taxon>Pseudomonadati</taxon>
        <taxon>Campylobacterota</taxon>
        <taxon>Epsilonproteobacteria</taxon>
        <taxon>Campylobacterales</taxon>
        <taxon>Helicobacteraceae</taxon>
        <taxon>Helicobacter</taxon>
    </lineage>
</organism>
<dbReference type="InterPro" id="IPR018149">
    <property type="entry name" value="Lys-tRNA-synth_II_C"/>
</dbReference>
<dbReference type="NCBIfam" id="NF001756">
    <property type="entry name" value="PRK00484.1"/>
    <property type="match status" value="1"/>
</dbReference>
<comment type="catalytic activity">
    <reaction evidence="7 8 9">
        <text>tRNA(Lys) + L-lysine + ATP = L-lysyl-tRNA(Lys) + AMP + diphosphate</text>
        <dbReference type="Rhea" id="RHEA:20792"/>
        <dbReference type="Rhea" id="RHEA-COMP:9696"/>
        <dbReference type="Rhea" id="RHEA-COMP:9697"/>
        <dbReference type="ChEBI" id="CHEBI:30616"/>
        <dbReference type="ChEBI" id="CHEBI:32551"/>
        <dbReference type="ChEBI" id="CHEBI:33019"/>
        <dbReference type="ChEBI" id="CHEBI:78442"/>
        <dbReference type="ChEBI" id="CHEBI:78529"/>
        <dbReference type="ChEBI" id="CHEBI:456215"/>
        <dbReference type="EC" id="6.1.1.6"/>
    </reaction>
</comment>
<keyword evidence="8" id="KW-0963">Cytoplasm</keyword>
<comment type="subcellular location">
    <subcellularLocation>
        <location evidence="8">Cytoplasm</location>
    </subcellularLocation>
</comment>
<keyword evidence="3 8" id="KW-0479">Metal-binding</keyword>